<keyword evidence="2" id="KW-0472">Membrane</keyword>
<dbReference type="OrthoDB" id="3267855at2759"/>
<gene>
    <name evidence="4" type="ORF">OH76DRAFT_1418618</name>
</gene>
<dbReference type="EMBL" id="KZ857407">
    <property type="protein sequence ID" value="RDX49111.1"/>
    <property type="molecule type" value="Genomic_DNA"/>
</dbReference>
<dbReference type="Pfam" id="PF20151">
    <property type="entry name" value="DUF6533"/>
    <property type="match status" value="1"/>
</dbReference>
<dbReference type="AlphaFoldDB" id="A0A371D9A4"/>
<sequence length="381" mass="41149">MSSDADDAAATVALFDIFYTINYCGVAASVLFIYDTFLTFDQEVAYFWTTKRISGAALLFFANKWISMMVYVMGLVEFASFPSNELGMQWQYCNSFLEQVGHAYSSFSALRAYVLSRSKPLGIVVAALSLAPVGANMVQYGYQYSGENFPPFGCVVTENITAALDLRFGLFSLITYIGTDSVQGNCTVTITSRVPLIAADIILIYITWKTLRGSAALTDIQKSKRLTLSDILFRGVSEQLTKLNVGISILSIMNILHLAFSATAVAADGSNSGFSLIPAFTAPITAILISRFLLELQEANHTVVRLDADDPLHSSRNSWDSTPSFISSLGGFINPSHSGQSNDDDGIELQDQSPSEAPGEEEGEVPAEVVPEAAVSSSSTV</sequence>
<feature type="region of interest" description="Disordered" evidence="1">
    <location>
        <begin position="335"/>
        <end position="381"/>
    </location>
</feature>
<keyword evidence="2" id="KW-0812">Transmembrane</keyword>
<evidence type="ECO:0000256" key="1">
    <source>
        <dbReference type="SAM" id="MobiDB-lite"/>
    </source>
</evidence>
<accession>A0A371D9A4</accession>
<keyword evidence="5" id="KW-1185">Reference proteome</keyword>
<reference evidence="4 5" key="1">
    <citation type="journal article" date="2018" name="Biotechnol. Biofuels">
        <title>Integrative visual omics of the white-rot fungus Polyporus brumalis exposes the biotechnological potential of its oxidative enzymes for delignifying raw plant biomass.</title>
        <authorList>
            <person name="Miyauchi S."/>
            <person name="Rancon A."/>
            <person name="Drula E."/>
            <person name="Hage H."/>
            <person name="Chaduli D."/>
            <person name="Favel A."/>
            <person name="Grisel S."/>
            <person name="Henrissat B."/>
            <person name="Herpoel-Gimbert I."/>
            <person name="Ruiz-Duenas F.J."/>
            <person name="Chevret D."/>
            <person name="Hainaut M."/>
            <person name="Lin J."/>
            <person name="Wang M."/>
            <person name="Pangilinan J."/>
            <person name="Lipzen A."/>
            <person name="Lesage-Meessen L."/>
            <person name="Navarro D."/>
            <person name="Riley R."/>
            <person name="Grigoriev I.V."/>
            <person name="Zhou S."/>
            <person name="Raouche S."/>
            <person name="Rosso M.N."/>
        </authorList>
    </citation>
    <scope>NUCLEOTIDE SEQUENCE [LARGE SCALE GENOMIC DNA]</scope>
    <source>
        <strain evidence="4 5">BRFM 1820</strain>
    </source>
</reference>
<evidence type="ECO:0000313" key="5">
    <source>
        <dbReference type="Proteomes" id="UP000256964"/>
    </source>
</evidence>
<feature type="transmembrane region" description="Helical" evidence="2">
    <location>
        <begin position="273"/>
        <end position="294"/>
    </location>
</feature>
<feature type="transmembrane region" description="Helical" evidence="2">
    <location>
        <begin position="12"/>
        <end position="34"/>
    </location>
</feature>
<evidence type="ECO:0000259" key="3">
    <source>
        <dbReference type="Pfam" id="PF20151"/>
    </source>
</evidence>
<keyword evidence="2" id="KW-1133">Transmembrane helix</keyword>
<feature type="transmembrane region" description="Helical" evidence="2">
    <location>
        <begin position="55"/>
        <end position="76"/>
    </location>
</feature>
<dbReference type="Proteomes" id="UP000256964">
    <property type="component" value="Unassembled WGS sequence"/>
</dbReference>
<feature type="compositionally biased region" description="Low complexity" evidence="1">
    <location>
        <begin position="366"/>
        <end position="381"/>
    </location>
</feature>
<dbReference type="STRING" id="139420.A0A371D9A4"/>
<name>A0A371D9A4_9APHY</name>
<protein>
    <recommendedName>
        <fullName evidence="3">DUF6533 domain-containing protein</fullName>
    </recommendedName>
</protein>
<dbReference type="InterPro" id="IPR045340">
    <property type="entry name" value="DUF6533"/>
</dbReference>
<proteinExistence type="predicted"/>
<evidence type="ECO:0000256" key="2">
    <source>
        <dbReference type="SAM" id="Phobius"/>
    </source>
</evidence>
<evidence type="ECO:0000313" key="4">
    <source>
        <dbReference type="EMBL" id="RDX49111.1"/>
    </source>
</evidence>
<feature type="transmembrane region" description="Helical" evidence="2">
    <location>
        <begin position="243"/>
        <end position="267"/>
    </location>
</feature>
<feature type="transmembrane region" description="Helical" evidence="2">
    <location>
        <begin position="121"/>
        <end position="142"/>
    </location>
</feature>
<organism evidence="4 5">
    <name type="scientific">Lentinus brumalis</name>
    <dbReference type="NCBI Taxonomy" id="2498619"/>
    <lineage>
        <taxon>Eukaryota</taxon>
        <taxon>Fungi</taxon>
        <taxon>Dikarya</taxon>
        <taxon>Basidiomycota</taxon>
        <taxon>Agaricomycotina</taxon>
        <taxon>Agaricomycetes</taxon>
        <taxon>Polyporales</taxon>
        <taxon>Polyporaceae</taxon>
        <taxon>Lentinus</taxon>
    </lineage>
</organism>
<feature type="domain" description="DUF6533" evidence="3">
    <location>
        <begin position="23"/>
        <end position="68"/>
    </location>
</feature>